<organism evidence="3 4">
    <name type="scientific">Nocardioides bruguierae</name>
    <dbReference type="NCBI Taxonomy" id="2945102"/>
    <lineage>
        <taxon>Bacteria</taxon>
        <taxon>Bacillati</taxon>
        <taxon>Actinomycetota</taxon>
        <taxon>Actinomycetes</taxon>
        <taxon>Propionibacteriales</taxon>
        <taxon>Nocardioidaceae</taxon>
        <taxon>Nocardioides</taxon>
    </lineage>
</organism>
<feature type="domain" description="GerMN" evidence="2">
    <location>
        <begin position="57"/>
        <end position="146"/>
    </location>
</feature>
<dbReference type="Proteomes" id="UP001139485">
    <property type="component" value="Unassembled WGS sequence"/>
</dbReference>
<dbReference type="Pfam" id="PF10647">
    <property type="entry name" value="Gmad1"/>
    <property type="match status" value="1"/>
</dbReference>
<protein>
    <submittedName>
        <fullName evidence="3">LpqB family beta-propeller domain-containing protein</fullName>
    </submittedName>
</protein>
<name>A0A9X2D5S4_9ACTN</name>
<dbReference type="InterPro" id="IPR018910">
    <property type="entry name" value="LpqB_C"/>
</dbReference>
<dbReference type="SMART" id="SM00909">
    <property type="entry name" value="Germane"/>
    <property type="match status" value="1"/>
</dbReference>
<dbReference type="SUPFAM" id="SSF69322">
    <property type="entry name" value="Tricorn protease domain 2"/>
    <property type="match status" value="1"/>
</dbReference>
<feature type="region of interest" description="Disordered" evidence="1">
    <location>
        <begin position="145"/>
        <end position="164"/>
    </location>
</feature>
<evidence type="ECO:0000259" key="2">
    <source>
        <dbReference type="SMART" id="SM00909"/>
    </source>
</evidence>
<proteinExistence type="predicted"/>
<dbReference type="InterPro" id="IPR019606">
    <property type="entry name" value="GerMN"/>
</dbReference>
<evidence type="ECO:0000313" key="3">
    <source>
        <dbReference type="EMBL" id="MCM0619367.1"/>
    </source>
</evidence>
<evidence type="ECO:0000313" key="4">
    <source>
        <dbReference type="Proteomes" id="UP001139485"/>
    </source>
</evidence>
<accession>A0A9X2D5S4</accession>
<sequence>MRQVDGQYRIVDPPDALVVPETWFAQRYQQVSLYFLDSTGSTLVAEPVYVGTDEKLATALVSGLLAGPGEALRGVARTLLPADLRVDLSVPVTDGVAAISLVGDPVTMDADDVQRMLSQLSWTLGQGSDITAFTLTIGGQPVRTTGGAETIPVRSPRADDPGYERAGSTLYGLRDGLVVAGSPGALEPVEGPWGSIESGVEDIAVSLDGITVAGVVGGQLLVSPLRQAGGSRTLLTGEDLEEPGWDRLGRLWVVDETSSGAVVRWARSGATGTLDAPGITGEDVTSFLVSRDGTRLVAIVARDGGDRVVQVRVRSTPRGRPVAAVATQVLRGDPGDLPATLVDVVWTSSTTLAVLGSLGAGSASVTPLGVDGSPVTSATLTSAVTGSRHLLGSSIEGTSVFAVTRGGLADLSVPVRSPRTSTDGATALTYAG</sequence>
<evidence type="ECO:0000256" key="1">
    <source>
        <dbReference type="SAM" id="MobiDB-lite"/>
    </source>
</evidence>
<gene>
    <name evidence="3" type="ORF">M8330_03525</name>
</gene>
<dbReference type="EMBL" id="JAMOIL010000002">
    <property type="protein sequence ID" value="MCM0619367.1"/>
    <property type="molecule type" value="Genomic_DNA"/>
</dbReference>
<comment type="caution">
    <text evidence="3">The sequence shown here is derived from an EMBL/GenBank/DDBJ whole genome shotgun (WGS) entry which is preliminary data.</text>
</comment>
<dbReference type="AlphaFoldDB" id="A0A9X2D5S4"/>
<keyword evidence="4" id="KW-1185">Reference proteome</keyword>
<dbReference type="Pfam" id="PF10646">
    <property type="entry name" value="Germane"/>
    <property type="match status" value="1"/>
</dbReference>
<reference evidence="3" key="1">
    <citation type="submission" date="2022-05" db="EMBL/GenBank/DDBJ databases">
        <authorList>
            <person name="Tuo L."/>
        </authorList>
    </citation>
    <scope>NUCLEOTIDE SEQUENCE</scope>
    <source>
        <strain evidence="3">BSK12Z-4</strain>
    </source>
</reference>